<dbReference type="InterPro" id="IPR012340">
    <property type="entry name" value="NA-bd_OB-fold"/>
</dbReference>
<evidence type="ECO:0000259" key="1">
    <source>
        <dbReference type="PROSITE" id="PS51857"/>
    </source>
</evidence>
<evidence type="ECO:0000313" key="2">
    <source>
        <dbReference type="EMBL" id="RKR91931.1"/>
    </source>
</evidence>
<dbReference type="PRINTS" id="PR00050">
    <property type="entry name" value="COLDSHOCK"/>
</dbReference>
<dbReference type="Pfam" id="PF00313">
    <property type="entry name" value="CSD"/>
    <property type="match status" value="1"/>
</dbReference>
<gene>
    <name evidence="2" type="ORF">BDK92_6362</name>
</gene>
<dbReference type="AlphaFoldDB" id="A0A495JSV6"/>
<comment type="caution">
    <text evidence="2">The sequence shown here is derived from an EMBL/GenBank/DDBJ whole genome shotgun (WGS) entry which is preliminary data.</text>
</comment>
<dbReference type="PROSITE" id="PS51857">
    <property type="entry name" value="CSD_2"/>
    <property type="match status" value="1"/>
</dbReference>
<keyword evidence="3" id="KW-1185">Reference proteome</keyword>
<dbReference type="SMART" id="SM00357">
    <property type="entry name" value="CSP"/>
    <property type="match status" value="1"/>
</dbReference>
<dbReference type="InterPro" id="IPR050181">
    <property type="entry name" value="Cold_shock_domain"/>
</dbReference>
<dbReference type="Gene3D" id="2.40.50.140">
    <property type="entry name" value="Nucleic acid-binding proteins"/>
    <property type="match status" value="1"/>
</dbReference>
<dbReference type="InterPro" id="IPR002059">
    <property type="entry name" value="CSP_DNA-bd"/>
</dbReference>
<dbReference type="InterPro" id="IPR011129">
    <property type="entry name" value="CSD"/>
</dbReference>
<dbReference type="EMBL" id="RBKT01000001">
    <property type="protein sequence ID" value="RKR91931.1"/>
    <property type="molecule type" value="Genomic_DNA"/>
</dbReference>
<name>A0A495JSV6_9ACTN</name>
<accession>A0A495JSV6</accession>
<feature type="domain" description="CSD" evidence="1">
    <location>
        <begin position="27"/>
        <end position="91"/>
    </location>
</feature>
<proteinExistence type="predicted"/>
<protein>
    <submittedName>
        <fullName evidence="2">Cold shock CspA family protein</fullName>
    </submittedName>
</protein>
<dbReference type="SUPFAM" id="SSF50249">
    <property type="entry name" value="Nucleic acid-binding proteins"/>
    <property type="match status" value="1"/>
</dbReference>
<dbReference type="Proteomes" id="UP000277671">
    <property type="component" value="Unassembled WGS sequence"/>
</dbReference>
<sequence length="170" mass="17823">MNLWPVTVGPPVGIGMSILVEAEWCFMLTGKVVTFDDTRGYGFIAPDEGGDDVFVHANVLGDDKSTFTSGLPVEFEAVEGERGLKALAVRVLKGGSAGAAGPVAVTISGASAVKAAGPGRDIGQHVPAAAFQREVTEMFLERVPSLTGAQITQLRQILSEIAQRRGWVEG</sequence>
<organism evidence="2 3">
    <name type="scientific">Micromonospora pisi</name>
    <dbReference type="NCBI Taxonomy" id="589240"/>
    <lineage>
        <taxon>Bacteria</taxon>
        <taxon>Bacillati</taxon>
        <taxon>Actinomycetota</taxon>
        <taxon>Actinomycetes</taxon>
        <taxon>Micromonosporales</taxon>
        <taxon>Micromonosporaceae</taxon>
        <taxon>Micromonospora</taxon>
    </lineage>
</organism>
<evidence type="ECO:0000313" key="3">
    <source>
        <dbReference type="Proteomes" id="UP000277671"/>
    </source>
</evidence>
<reference evidence="2 3" key="1">
    <citation type="submission" date="2018-10" db="EMBL/GenBank/DDBJ databases">
        <title>Sequencing the genomes of 1000 actinobacteria strains.</title>
        <authorList>
            <person name="Klenk H.-P."/>
        </authorList>
    </citation>
    <scope>NUCLEOTIDE SEQUENCE [LARGE SCALE GENOMIC DNA]</scope>
    <source>
        <strain evidence="2 3">DSM 45175</strain>
    </source>
</reference>
<dbReference type="CDD" id="cd04458">
    <property type="entry name" value="CSP_CDS"/>
    <property type="match status" value="1"/>
</dbReference>
<dbReference type="GO" id="GO:0003676">
    <property type="term" value="F:nucleic acid binding"/>
    <property type="evidence" value="ECO:0007669"/>
    <property type="project" value="InterPro"/>
</dbReference>
<dbReference type="PANTHER" id="PTHR11544">
    <property type="entry name" value="COLD SHOCK DOMAIN CONTAINING PROTEINS"/>
    <property type="match status" value="1"/>
</dbReference>